<protein>
    <submittedName>
        <fullName evidence="1">SAM-dependent methyltransferase</fullName>
        <ecNumber evidence="1">2.1.1.-</ecNumber>
    </submittedName>
</protein>
<dbReference type="InterPro" id="IPR029063">
    <property type="entry name" value="SAM-dependent_MTases_sf"/>
</dbReference>
<name>A0ABW4TVA7_9SPHN</name>
<accession>A0ABW4TVA7</accession>
<reference evidence="2" key="1">
    <citation type="journal article" date="2019" name="Int. J. Syst. Evol. Microbiol.">
        <title>The Global Catalogue of Microorganisms (GCM) 10K type strain sequencing project: providing services to taxonomists for standard genome sequencing and annotation.</title>
        <authorList>
            <consortium name="The Broad Institute Genomics Platform"/>
            <consortium name="The Broad Institute Genome Sequencing Center for Infectious Disease"/>
            <person name="Wu L."/>
            <person name="Ma J."/>
        </authorList>
    </citation>
    <scope>NUCLEOTIDE SEQUENCE [LARGE SCALE GENOMIC DNA]</scope>
    <source>
        <strain evidence="2">CGMCC 1.12702</strain>
    </source>
</reference>
<dbReference type="GO" id="GO:0032259">
    <property type="term" value="P:methylation"/>
    <property type="evidence" value="ECO:0007669"/>
    <property type="project" value="UniProtKB-KW"/>
</dbReference>
<dbReference type="Proteomes" id="UP001597400">
    <property type="component" value="Unassembled WGS sequence"/>
</dbReference>
<comment type="caution">
    <text evidence="1">The sequence shown here is derived from an EMBL/GenBank/DDBJ whole genome shotgun (WGS) entry which is preliminary data.</text>
</comment>
<keyword evidence="1" id="KW-0489">Methyltransferase</keyword>
<evidence type="ECO:0000313" key="1">
    <source>
        <dbReference type="EMBL" id="MFD1949998.1"/>
    </source>
</evidence>
<keyword evidence="1" id="KW-0808">Transferase</keyword>
<gene>
    <name evidence="1" type="ORF">ACFSGX_04335</name>
</gene>
<organism evidence="1 2">
    <name type="scientific">Sphingomonas arantia</name>
    <dbReference type="NCBI Taxonomy" id="1460676"/>
    <lineage>
        <taxon>Bacteria</taxon>
        <taxon>Pseudomonadati</taxon>
        <taxon>Pseudomonadota</taxon>
        <taxon>Alphaproteobacteria</taxon>
        <taxon>Sphingomonadales</taxon>
        <taxon>Sphingomonadaceae</taxon>
        <taxon>Sphingomonas</taxon>
    </lineage>
</organism>
<sequence length="356" mass="39099">MKISALWRKRKPEPAAPVLSDHDRMALLTALLNDQSQPNINALSVLVRNIDLMALNIKTLGYDLAKALGAALPVRTDTVARHVGLSSKMSTQADLESDWVAHWCSELKVPVVFHRKLWELSYILQAVYETGNLRPGARGVGFGCGNEPMASYFASYGVASTVTDLAADDSRAQDWSGTNQHAAQVDAAFHANLVDRATFDRLVDYRTADMNAIPDDLVGYDFCWSMCAFEHLGSIQQGVDFVANSLKTLRPGGIAVHTTEFNINPNGGTIDNWPTVLFQRRHFEELAARLAEQGHVVAPFDFDPGDKPLDRFIDLPPWQDGVLETLSANLGQPYHLKIGVDGFVSTCFGIMVTKAS</sequence>
<dbReference type="EC" id="2.1.1.-" evidence="1"/>
<evidence type="ECO:0000313" key="2">
    <source>
        <dbReference type="Proteomes" id="UP001597400"/>
    </source>
</evidence>
<dbReference type="SUPFAM" id="SSF53335">
    <property type="entry name" value="S-adenosyl-L-methionine-dependent methyltransferases"/>
    <property type="match status" value="1"/>
</dbReference>
<dbReference type="GO" id="GO:0008168">
    <property type="term" value="F:methyltransferase activity"/>
    <property type="evidence" value="ECO:0007669"/>
    <property type="project" value="UniProtKB-KW"/>
</dbReference>
<keyword evidence="2" id="KW-1185">Reference proteome</keyword>
<dbReference type="Gene3D" id="3.40.50.150">
    <property type="entry name" value="Vaccinia Virus protein VP39"/>
    <property type="match status" value="1"/>
</dbReference>
<dbReference type="EMBL" id="JBHUGS010000001">
    <property type="protein sequence ID" value="MFD1949998.1"/>
    <property type="molecule type" value="Genomic_DNA"/>
</dbReference>
<proteinExistence type="predicted"/>